<name>A0ABT2A0M7_9BURK</name>
<evidence type="ECO:0008006" key="3">
    <source>
        <dbReference type="Google" id="ProtNLM"/>
    </source>
</evidence>
<protein>
    <recommendedName>
        <fullName evidence="3">DUF4410 domain-containing protein</fullName>
    </recommendedName>
</protein>
<organism evidence="1 2">
    <name type="scientific">Massilia norwichensis</name>
    <dbReference type="NCBI Taxonomy" id="1442366"/>
    <lineage>
        <taxon>Bacteria</taxon>
        <taxon>Pseudomonadati</taxon>
        <taxon>Pseudomonadota</taxon>
        <taxon>Betaproteobacteria</taxon>
        <taxon>Burkholderiales</taxon>
        <taxon>Oxalobacteraceae</taxon>
        <taxon>Telluria group</taxon>
        <taxon>Massilia</taxon>
    </lineage>
</organism>
<gene>
    <name evidence="1" type="ORF">NX782_00775</name>
</gene>
<dbReference type="Proteomes" id="UP001205560">
    <property type="component" value="Unassembled WGS sequence"/>
</dbReference>
<keyword evidence="2" id="KW-1185">Reference proteome</keyword>
<dbReference type="EMBL" id="JANUGX010000001">
    <property type="protein sequence ID" value="MCS0587733.1"/>
    <property type="molecule type" value="Genomic_DNA"/>
</dbReference>
<comment type="caution">
    <text evidence="1">The sequence shown here is derived from an EMBL/GenBank/DDBJ whole genome shotgun (WGS) entry which is preliminary data.</text>
</comment>
<evidence type="ECO:0000313" key="2">
    <source>
        <dbReference type="Proteomes" id="UP001205560"/>
    </source>
</evidence>
<accession>A0ABT2A0M7</accession>
<dbReference type="RefSeq" id="WP_258843565.1">
    <property type="nucleotide sequence ID" value="NZ_JANUGX010000001.1"/>
</dbReference>
<proteinExistence type="predicted"/>
<sequence>MKNTRRTVLLATTVLAAGLMQGCATRIKAASTDNPPPSKAFSAYSRIVVKPVVFREGYHGSQAGLAKIEENLRKDLGEKAEQWNNRPNDGSVLTVEPVVEELSFKRIATRVFLGPLAGSSGVLMRVSFRDQNGNVIANPEFFQRTAAFSGGFTLGVTDNLMLTRVANLASGYIIANYDKAVGGPTGADDKAVRHN</sequence>
<reference evidence="1 2" key="1">
    <citation type="submission" date="2022-08" db="EMBL/GenBank/DDBJ databases">
        <title>Reclassification of Massilia species as members of the genera Telluria, Duganella, Pseudoduganella, Mokoshia gen. nov. and Zemynaea gen. nov. using orthogonal and non-orthogonal genome-based approaches.</title>
        <authorList>
            <person name="Bowman J.P."/>
        </authorList>
    </citation>
    <scope>NUCLEOTIDE SEQUENCE [LARGE SCALE GENOMIC DNA]</scope>
    <source>
        <strain evidence="1 2">LMG 28164</strain>
    </source>
</reference>
<evidence type="ECO:0000313" key="1">
    <source>
        <dbReference type="EMBL" id="MCS0587733.1"/>
    </source>
</evidence>
<dbReference type="PROSITE" id="PS51257">
    <property type="entry name" value="PROKAR_LIPOPROTEIN"/>
    <property type="match status" value="1"/>
</dbReference>